<organism evidence="2 3">
    <name type="scientific">Kingdonia uniflora</name>
    <dbReference type="NCBI Taxonomy" id="39325"/>
    <lineage>
        <taxon>Eukaryota</taxon>
        <taxon>Viridiplantae</taxon>
        <taxon>Streptophyta</taxon>
        <taxon>Embryophyta</taxon>
        <taxon>Tracheophyta</taxon>
        <taxon>Spermatophyta</taxon>
        <taxon>Magnoliopsida</taxon>
        <taxon>Ranunculales</taxon>
        <taxon>Circaeasteraceae</taxon>
        <taxon>Kingdonia</taxon>
    </lineage>
</organism>
<protein>
    <recommendedName>
        <fullName evidence="4">Transposase MuDR plant domain-containing protein</fullName>
    </recommendedName>
</protein>
<dbReference type="Proteomes" id="UP000541444">
    <property type="component" value="Unassembled WGS sequence"/>
</dbReference>
<keyword evidence="3" id="KW-1185">Reference proteome</keyword>
<name>A0A7J7LLG6_9MAGN</name>
<feature type="compositionally biased region" description="Basic and acidic residues" evidence="1">
    <location>
        <begin position="153"/>
        <end position="167"/>
    </location>
</feature>
<reference evidence="2 3" key="1">
    <citation type="journal article" date="2020" name="IScience">
        <title>Genome Sequencing of the Endangered Kingdonia uniflora (Circaeasteraceae, Ranunculales) Reveals Potential Mechanisms of Evolutionary Specialization.</title>
        <authorList>
            <person name="Sun Y."/>
            <person name="Deng T."/>
            <person name="Zhang A."/>
            <person name="Moore M.J."/>
            <person name="Landis J.B."/>
            <person name="Lin N."/>
            <person name="Zhang H."/>
            <person name="Zhang X."/>
            <person name="Huang J."/>
            <person name="Zhang X."/>
            <person name="Sun H."/>
            <person name="Wang H."/>
        </authorList>
    </citation>
    <scope>NUCLEOTIDE SEQUENCE [LARGE SCALE GENOMIC DNA]</scope>
    <source>
        <strain evidence="2">TB1705</strain>
        <tissue evidence="2">Leaf</tissue>
    </source>
</reference>
<feature type="compositionally biased region" description="Polar residues" evidence="1">
    <location>
        <begin position="128"/>
        <end position="140"/>
    </location>
</feature>
<evidence type="ECO:0000313" key="3">
    <source>
        <dbReference type="Proteomes" id="UP000541444"/>
    </source>
</evidence>
<dbReference type="AlphaFoldDB" id="A0A7J7LLG6"/>
<gene>
    <name evidence="2" type="ORF">GIB67_029656</name>
</gene>
<evidence type="ECO:0008006" key="4">
    <source>
        <dbReference type="Google" id="ProtNLM"/>
    </source>
</evidence>
<evidence type="ECO:0000256" key="1">
    <source>
        <dbReference type="SAM" id="MobiDB-lite"/>
    </source>
</evidence>
<proteinExistence type="predicted"/>
<comment type="caution">
    <text evidence="2">The sequence shown here is derived from an EMBL/GenBank/DDBJ whole genome shotgun (WGS) entry which is preliminary data.</text>
</comment>
<sequence>MNGVQLYTIAHFGGDIVRLKVGSIATYVGGSTKLTSLKAHSPYDDFVTLLEETSEIRREDCKLYNFAHGCACAISSVQDFTVMINMHKTNPGTPFHIWIINELRVPSQNSQNIIFDLYSLGKELSTTKDTGSGRGLSTTKAGGPLWHNSFSDPKPEYRGYPETNGRELDPRRFETIRTDVPPSNEPSIHQSNVHLLNEHVLTYVPQLNEPFQIIPTNVPLSNEPSIPQSSIHLSNEHVLTNFPPSNEPMLTNVPFAIKPETIIRKTRPSAKFWFEPQPEQVKDLLDFRFKFDTYTEDPYEFSKEFNIGDLYRDRIELKNHIRAYPVVNKFNLEHVLSNEYKIVVRYKGHKCSWRIYATRLVGSAIFRVSTYCSMHTCIRVETEGGNAYKAAPSRWVASIIKQKL</sequence>
<evidence type="ECO:0000313" key="2">
    <source>
        <dbReference type="EMBL" id="KAF6143487.1"/>
    </source>
</evidence>
<accession>A0A7J7LLG6</accession>
<feature type="region of interest" description="Disordered" evidence="1">
    <location>
        <begin position="128"/>
        <end position="167"/>
    </location>
</feature>
<dbReference type="EMBL" id="JACGCM010002205">
    <property type="protein sequence ID" value="KAF6143487.1"/>
    <property type="molecule type" value="Genomic_DNA"/>
</dbReference>